<dbReference type="PIRSF" id="PIRSF036432">
    <property type="entry name" value="Diphthine_synth"/>
    <property type="match status" value="1"/>
</dbReference>
<evidence type="ECO:0000256" key="8">
    <source>
        <dbReference type="ARBA" id="ARBA00048752"/>
    </source>
</evidence>
<evidence type="ECO:0000256" key="6">
    <source>
        <dbReference type="ARBA" id="ARBA00022679"/>
    </source>
</evidence>
<dbReference type="PANTHER" id="PTHR10882:SF0">
    <property type="entry name" value="DIPHTHINE METHYL ESTER SYNTHASE"/>
    <property type="match status" value="1"/>
</dbReference>
<dbReference type="NCBIfam" id="TIGR00522">
    <property type="entry name" value="dph5"/>
    <property type="match status" value="1"/>
</dbReference>
<dbReference type="CDD" id="cd11647">
    <property type="entry name" value="DHP5_DphB"/>
    <property type="match status" value="1"/>
</dbReference>
<dbReference type="GO" id="GO:0032259">
    <property type="term" value="P:methylation"/>
    <property type="evidence" value="ECO:0007669"/>
    <property type="project" value="UniProtKB-KW"/>
</dbReference>
<reference evidence="11 12" key="1">
    <citation type="submission" date="2016-07" db="EMBL/GenBank/DDBJ databases">
        <title>Pervasive Adenine N6-methylation of Active Genes in Fungi.</title>
        <authorList>
            <consortium name="DOE Joint Genome Institute"/>
            <person name="Mondo S.J."/>
            <person name="Dannebaum R.O."/>
            <person name="Kuo R.C."/>
            <person name="Labutti K."/>
            <person name="Haridas S."/>
            <person name="Kuo A."/>
            <person name="Salamov A."/>
            <person name="Ahrendt S.R."/>
            <person name="Lipzen A."/>
            <person name="Sullivan W."/>
            <person name="Andreopoulos W.B."/>
            <person name="Clum A."/>
            <person name="Lindquist E."/>
            <person name="Daum C."/>
            <person name="Ramamoorthy G.K."/>
            <person name="Gryganskyi A."/>
            <person name="Culley D."/>
            <person name="Magnuson J.K."/>
            <person name="James T.Y."/>
            <person name="O'Malley M.A."/>
            <person name="Stajich J.E."/>
            <person name="Spatafora J.W."/>
            <person name="Visel A."/>
            <person name="Grigoriev I.V."/>
        </authorList>
    </citation>
    <scope>NUCLEOTIDE SEQUENCE [LARGE SCALE GENOMIC DNA]</scope>
    <source>
        <strain evidence="11 12">PL171</strain>
    </source>
</reference>
<feature type="binding site" evidence="9">
    <location>
        <begin position="140"/>
        <end position="141"/>
    </location>
    <ligand>
        <name>S-adenosyl-L-methionine</name>
        <dbReference type="ChEBI" id="CHEBI:59789"/>
    </ligand>
</feature>
<dbReference type="STRING" id="765915.A0A1Y2HG59"/>
<dbReference type="GO" id="GO:0141133">
    <property type="term" value="F:diphthine methyl ester synthase activity"/>
    <property type="evidence" value="ECO:0007669"/>
    <property type="project" value="UniProtKB-EC"/>
</dbReference>
<feature type="binding site" evidence="9">
    <location>
        <position position="263"/>
    </location>
    <ligand>
        <name>S-adenosyl-L-methionine</name>
        <dbReference type="ChEBI" id="CHEBI:59789"/>
    </ligand>
</feature>
<feature type="binding site" evidence="9">
    <location>
        <position position="115"/>
    </location>
    <ligand>
        <name>S-adenosyl-L-methionine</name>
        <dbReference type="ChEBI" id="CHEBI:59789"/>
    </ligand>
</feature>
<sequence>MYCGVDRSMRNHLATSLATNQPTQAPTMLYVIGLGLGDERDITLRGLDAIKSCTRIHLEAYTSILPGIDIDRLEALYGQKIQLAHRETVESESDSILLNADKENVAFLVVGDPFGATTHTDLILRAKEQGIPVEVIHNASIMNAIGCCGMVFFHENWRPDSWYDKILKNRELGLHTLCLLDIKVREQSWENMARGRLVYEPPRYMTVNQAVEQMLEIEEKRKEAAYTPTTIAIGVARVGTKHQIIKAGTMEELLTADFGEPLHSLIIPAKMHELERDYVRMFAINRETFDKYAEVE</sequence>
<evidence type="ECO:0000256" key="4">
    <source>
        <dbReference type="ARBA" id="ARBA00011927"/>
    </source>
</evidence>
<organism evidence="11 12">
    <name type="scientific">Catenaria anguillulae PL171</name>
    <dbReference type="NCBI Taxonomy" id="765915"/>
    <lineage>
        <taxon>Eukaryota</taxon>
        <taxon>Fungi</taxon>
        <taxon>Fungi incertae sedis</taxon>
        <taxon>Blastocladiomycota</taxon>
        <taxon>Blastocladiomycetes</taxon>
        <taxon>Blastocladiales</taxon>
        <taxon>Catenariaceae</taxon>
        <taxon>Catenaria</taxon>
    </lineage>
</organism>
<evidence type="ECO:0000256" key="9">
    <source>
        <dbReference type="PIRSR" id="PIRSR036432-1"/>
    </source>
</evidence>
<accession>A0A1Y2HG59</accession>
<dbReference type="Proteomes" id="UP000193411">
    <property type="component" value="Unassembled WGS sequence"/>
</dbReference>
<dbReference type="InterPro" id="IPR035996">
    <property type="entry name" value="4pyrrol_Methylase_sf"/>
</dbReference>
<feature type="binding site" evidence="9">
    <location>
        <position position="180"/>
    </location>
    <ligand>
        <name>S-adenosyl-L-methionine</name>
        <dbReference type="ChEBI" id="CHEBI:59789"/>
    </ligand>
</feature>
<comment type="similarity">
    <text evidence="3">Belongs to the diphthine synthase family.</text>
</comment>
<evidence type="ECO:0000256" key="1">
    <source>
        <dbReference type="ARBA" id="ARBA00004006"/>
    </source>
</evidence>
<feature type="binding site" evidence="9">
    <location>
        <position position="238"/>
    </location>
    <ligand>
        <name>S-adenosyl-L-methionine</name>
        <dbReference type="ChEBI" id="CHEBI:59789"/>
    </ligand>
</feature>
<feature type="binding site" evidence="9">
    <location>
        <position position="112"/>
    </location>
    <ligand>
        <name>S-adenosyl-L-methionine</name>
        <dbReference type="ChEBI" id="CHEBI:59789"/>
    </ligand>
</feature>
<name>A0A1Y2HG59_9FUNG</name>
<proteinExistence type="inferred from homology"/>
<dbReference type="Pfam" id="PF00590">
    <property type="entry name" value="TP_methylase"/>
    <property type="match status" value="1"/>
</dbReference>
<dbReference type="GO" id="GO:0017183">
    <property type="term" value="P:protein histidyl modification to diphthamide"/>
    <property type="evidence" value="ECO:0007669"/>
    <property type="project" value="UniProtKB-UniPathway"/>
</dbReference>
<feature type="binding site" evidence="9">
    <location>
        <position position="36"/>
    </location>
    <ligand>
        <name>S-adenosyl-L-methionine</name>
        <dbReference type="ChEBI" id="CHEBI:59789"/>
    </ligand>
</feature>
<dbReference type="FunFam" id="3.30.950.10:FF:000004">
    <property type="entry name" value="Diphthine synthase putative"/>
    <property type="match status" value="1"/>
</dbReference>
<dbReference type="Gene3D" id="3.40.1010.10">
    <property type="entry name" value="Cobalt-precorrin-4 Transmethylase, Domain 1"/>
    <property type="match status" value="1"/>
</dbReference>
<dbReference type="Gene3D" id="3.30.950.10">
    <property type="entry name" value="Methyltransferase, Cobalt-precorrin-4 Transmethylase, Domain 2"/>
    <property type="match status" value="1"/>
</dbReference>
<comment type="catalytic activity">
    <reaction evidence="8">
        <text>2-[(3S)-amino-3-carboxypropyl]-L-histidyl-[translation elongation factor 2] + 4 S-adenosyl-L-methionine = diphthine methyl ester-[translation elongation factor 2] + 4 S-adenosyl-L-homocysteine + 3 H(+)</text>
        <dbReference type="Rhea" id="RHEA:42652"/>
        <dbReference type="Rhea" id="RHEA-COMP:9749"/>
        <dbReference type="Rhea" id="RHEA-COMP:10173"/>
        <dbReference type="ChEBI" id="CHEBI:15378"/>
        <dbReference type="ChEBI" id="CHEBI:57856"/>
        <dbReference type="ChEBI" id="CHEBI:59789"/>
        <dbReference type="ChEBI" id="CHEBI:73995"/>
        <dbReference type="ChEBI" id="CHEBI:79005"/>
        <dbReference type="EC" id="2.1.1.314"/>
    </reaction>
</comment>
<evidence type="ECO:0000313" key="12">
    <source>
        <dbReference type="Proteomes" id="UP000193411"/>
    </source>
</evidence>
<comment type="function">
    <text evidence="1">S-adenosyl-L-methionine-dependent methyltransferase that catalyzes four methylations of the modified target histidine residue in translation elongation factor 2 (EF-2), to form an intermediate called diphthine methyl ester. The four successive methylation reactions represent the second step of diphthamide biosynthesis.</text>
</comment>
<keyword evidence="5 11" id="KW-0489">Methyltransferase</keyword>
<evidence type="ECO:0000256" key="2">
    <source>
        <dbReference type="ARBA" id="ARBA00005156"/>
    </source>
</evidence>
<dbReference type="EC" id="2.1.1.314" evidence="4"/>
<keyword evidence="6" id="KW-0808">Transferase</keyword>
<keyword evidence="12" id="KW-1185">Reference proteome</keyword>
<comment type="pathway">
    <text evidence="2">Protein modification; peptidyl-diphthamide biosynthesis.</text>
</comment>
<dbReference type="InterPro" id="IPR014776">
    <property type="entry name" value="4pyrrole_Mease_sub2"/>
</dbReference>
<evidence type="ECO:0000256" key="5">
    <source>
        <dbReference type="ARBA" id="ARBA00022603"/>
    </source>
</evidence>
<feature type="domain" description="Tetrapyrrole methylase" evidence="10">
    <location>
        <begin position="28"/>
        <end position="253"/>
    </location>
</feature>
<dbReference type="InterPro" id="IPR004551">
    <property type="entry name" value="Dphthn_synthase"/>
</dbReference>
<comment type="caution">
    <text evidence="11">The sequence shown here is derived from an EMBL/GenBank/DDBJ whole genome shotgun (WGS) entry which is preliminary data.</text>
</comment>
<dbReference type="EMBL" id="MCFL01000035">
    <property type="protein sequence ID" value="ORZ33567.1"/>
    <property type="molecule type" value="Genomic_DNA"/>
</dbReference>
<dbReference type="SUPFAM" id="SSF53790">
    <property type="entry name" value="Tetrapyrrole methylase"/>
    <property type="match status" value="1"/>
</dbReference>
<keyword evidence="7 9" id="KW-0949">S-adenosyl-L-methionine</keyword>
<dbReference type="InterPro" id="IPR014777">
    <property type="entry name" value="4pyrrole_Mease_sub1"/>
</dbReference>
<protein>
    <recommendedName>
        <fullName evidence="4">diphthine methyl ester synthase</fullName>
        <ecNumber evidence="4">2.1.1.314</ecNumber>
    </recommendedName>
</protein>
<dbReference type="FunFam" id="3.40.1010.10:FF:000004">
    <property type="entry name" value="Putative diphthine synthase"/>
    <property type="match status" value="1"/>
</dbReference>
<evidence type="ECO:0000313" key="11">
    <source>
        <dbReference type="EMBL" id="ORZ33567.1"/>
    </source>
</evidence>
<dbReference type="OrthoDB" id="2516at2759"/>
<evidence type="ECO:0000256" key="3">
    <source>
        <dbReference type="ARBA" id="ARBA00006729"/>
    </source>
</evidence>
<gene>
    <name evidence="11" type="ORF">BCR44DRAFT_1438250</name>
</gene>
<evidence type="ECO:0000259" key="10">
    <source>
        <dbReference type="Pfam" id="PF00590"/>
    </source>
</evidence>
<dbReference type="AlphaFoldDB" id="A0A1Y2HG59"/>
<dbReference type="InterPro" id="IPR000878">
    <property type="entry name" value="4pyrrol_Mease"/>
</dbReference>
<dbReference type="UniPathway" id="UPA00559"/>
<dbReference type="PANTHER" id="PTHR10882">
    <property type="entry name" value="DIPHTHINE SYNTHASE"/>
    <property type="match status" value="1"/>
</dbReference>
<evidence type="ECO:0000256" key="7">
    <source>
        <dbReference type="ARBA" id="ARBA00022691"/>
    </source>
</evidence>